<dbReference type="PROSITE" id="PS00036">
    <property type="entry name" value="BZIP_BASIC"/>
    <property type="match status" value="1"/>
</dbReference>
<accession>M7TRS3</accession>
<reference evidence="5" key="1">
    <citation type="journal article" date="2013" name="Genome Announc.">
        <title>Draft genome sequence of the grapevine dieback fungus Eutypa lata UCR-EL1.</title>
        <authorList>
            <person name="Blanco-Ulate B."/>
            <person name="Rolshausen P.E."/>
            <person name="Cantu D."/>
        </authorList>
    </citation>
    <scope>NUCLEOTIDE SEQUENCE [LARGE SCALE GENOMIC DNA]</scope>
    <source>
        <strain evidence="5">UCR-EL1</strain>
    </source>
</reference>
<dbReference type="SMART" id="SM00338">
    <property type="entry name" value="BRLZ"/>
    <property type="match status" value="1"/>
</dbReference>
<dbReference type="EMBL" id="KB705408">
    <property type="protein sequence ID" value="EMR72641.1"/>
    <property type="molecule type" value="Genomic_DNA"/>
</dbReference>
<evidence type="ECO:0000259" key="3">
    <source>
        <dbReference type="PROSITE" id="PS00036"/>
    </source>
</evidence>
<proteinExistence type="predicted"/>
<dbReference type="HOGENOM" id="CLU_688935_0_0_1"/>
<dbReference type="AlphaFoldDB" id="M7TRS3"/>
<feature type="region of interest" description="Disordered" evidence="2">
    <location>
        <begin position="1"/>
        <end position="64"/>
    </location>
</feature>
<organism evidence="4 5">
    <name type="scientific">Eutypa lata (strain UCR-EL1)</name>
    <name type="common">Grapevine dieback disease fungus</name>
    <name type="synonym">Eutypa armeniacae</name>
    <dbReference type="NCBI Taxonomy" id="1287681"/>
    <lineage>
        <taxon>Eukaryota</taxon>
        <taxon>Fungi</taxon>
        <taxon>Dikarya</taxon>
        <taxon>Ascomycota</taxon>
        <taxon>Pezizomycotina</taxon>
        <taxon>Sordariomycetes</taxon>
        <taxon>Xylariomycetidae</taxon>
        <taxon>Xylariales</taxon>
        <taxon>Diatrypaceae</taxon>
        <taxon>Eutypa</taxon>
    </lineage>
</organism>
<dbReference type="InterPro" id="IPR046347">
    <property type="entry name" value="bZIP_sf"/>
</dbReference>
<feature type="coiled-coil region" evidence="1">
    <location>
        <begin position="260"/>
        <end position="294"/>
    </location>
</feature>
<dbReference type="STRING" id="1287681.M7TRS3"/>
<feature type="domain" description="BZIP" evidence="3">
    <location>
        <begin position="249"/>
        <end position="262"/>
    </location>
</feature>
<dbReference type="KEGG" id="ela:UCREL1_304"/>
<evidence type="ECO:0000256" key="2">
    <source>
        <dbReference type="SAM" id="MobiDB-lite"/>
    </source>
</evidence>
<evidence type="ECO:0000256" key="1">
    <source>
        <dbReference type="SAM" id="Coils"/>
    </source>
</evidence>
<dbReference type="SUPFAM" id="SSF57959">
    <property type="entry name" value="Leucine zipper domain"/>
    <property type="match status" value="1"/>
</dbReference>
<keyword evidence="1" id="KW-0175">Coiled coil</keyword>
<evidence type="ECO:0000313" key="5">
    <source>
        <dbReference type="Proteomes" id="UP000012174"/>
    </source>
</evidence>
<feature type="compositionally biased region" description="Low complexity" evidence="2">
    <location>
        <begin position="36"/>
        <end position="64"/>
    </location>
</feature>
<feature type="region of interest" description="Disordered" evidence="2">
    <location>
        <begin position="166"/>
        <end position="219"/>
    </location>
</feature>
<name>M7TRS3_EUTLA</name>
<gene>
    <name evidence="4" type="ORF">UCREL1_304</name>
</gene>
<protein>
    <recommendedName>
        <fullName evidence="3">BZIP domain-containing protein</fullName>
    </recommendedName>
</protein>
<sequence length="400" mass="43669">MASKRMATEDTYRPAKRARTDADIETALSSGVPGMHPATHATPRPTRTSNHPSTHSPSTTRRPLRLMTTLPALAPRLTQPPAAHSSPTSAILGPRSGDRRLLMDALQPASREAAFAEAEAVCGPPPAGTESKVALQTQGDLDHQPGQHQHLDRQPRQLQHQNLPPAISQHTRSPSPADDEAGATPHPSLSKPKTKPRSKAKGKGKGTGQGRKPSPWAGLPIYENMDMAERQRRVEYNNDLSYRRMADLRERNNESARRSRQKKADLIASLTAENETLKRELLQAQTLLGALQASQPQFFGMPLDQAREEFTRLNPRLGGDPEQERNRAEALERDCARLLHERNSLVAERDGLLAERAASLAGGGVPEAAGPIEFADVDLDSVLYNLEPVQTLSSAHDMGI</sequence>
<evidence type="ECO:0000313" key="4">
    <source>
        <dbReference type="EMBL" id="EMR72641.1"/>
    </source>
</evidence>
<dbReference type="CDD" id="cd14686">
    <property type="entry name" value="bZIP"/>
    <property type="match status" value="1"/>
</dbReference>
<dbReference type="InterPro" id="IPR004827">
    <property type="entry name" value="bZIP"/>
</dbReference>
<dbReference type="GO" id="GO:0003700">
    <property type="term" value="F:DNA-binding transcription factor activity"/>
    <property type="evidence" value="ECO:0007669"/>
    <property type="project" value="InterPro"/>
</dbReference>
<feature type="region of interest" description="Disordered" evidence="2">
    <location>
        <begin position="77"/>
        <end position="96"/>
    </location>
</feature>
<dbReference type="Proteomes" id="UP000012174">
    <property type="component" value="Unassembled WGS sequence"/>
</dbReference>
<feature type="compositionally biased region" description="Basic and acidic residues" evidence="2">
    <location>
        <begin position="1"/>
        <end position="22"/>
    </location>
</feature>
<feature type="compositionally biased region" description="Basic residues" evidence="2">
    <location>
        <begin position="192"/>
        <end position="204"/>
    </location>
</feature>
<keyword evidence="5" id="KW-1185">Reference proteome</keyword>